<dbReference type="Gene3D" id="1.10.579.10">
    <property type="entry name" value="DNA Cyclobutane Dipyrimidine Photolyase, subunit A, domain 3"/>
    <property type="match status" value="1"/>
</dbReference>
<protein>
    <recommendedName>
        <fullName evidence="6">Cryptochrome/DNA photolyase FAD-binding domain-containing protein</fullName>
    </recommendedName>
</protein>
<keyword evidence="3" id="KW-0285">Flavoprotein</keyword>
<evidence type="ECO:0000256" key="5">
    <source>
        <dbReference type="SAM" id="MobiDB-lite"/>
    </source>
</evidence>
<reference evidence="7 8" key="1">
    <citation type="submission" date="2018-11" db="EMBL/GenBank/DDBJ databases">
        <authorList>
            <consortium name="Pathogen Informatics"/>
        </authorList>
    </citation>
    <scope>NUCLEOTIDE SEQUENCE [LARGE SCALE GENOMIC DNA]</scope>
</reference>
<dbReference type="OrthoDB" id="435881at2759"/>
<evidence type="ECO:0000259" key="6">
    <source>
        <dbReference type="Pfam" id="PF03441"/>
    </source>
</evidence>
<dbReference type="GO" id="GO:0071949">
    <property type="term" value="F:FAD binding"/>
    <property type="evidence" value="ECO:0007669"/>
    <property type="project" value="TreeGrafter"/>
</dbReference>
<keyword evidence="8" id="KW-1185">Reference proteome</keyword>
<dbReference type="Proteomes" id="UP000281553">
    <property type="component" value="Unassembled WGS sequence"/>
</dbReference>
<feature type="compositionally biased region" description="Polar residues" evidence="5">
    <location>
        <begin position="76"/>
        <end position="89"/>
    </location>
</feature>
<dbReference type="GO" id="GO:0003904">
    <property type="term" value="F:deoxyribodipyrimidine photo-lyase activity"/>
    <property type="evidence" value="ECO:0007669"/>
    <property type="project" value="TreeGrafter"/>
</dbReference>
<dbReference type="Pfam" id="PF03441">
    <property type="entry name" value="FAD_binding_7"/>
    <property type="match status" value="1"/>
</dbReference>
<sequence>MPKQYIYAPWTAPLAVQEKAGCVVGVDYAAPIVDHQEMRAANLVKMKAAYDARRTAASSSSNTDTAHNSSNRETDTPYNSSNKKTNASPSIIGWLRAAKPQAKKRREL</sequence>
<feature type="region of interest" description="Disordered" evidence="5">
    <location>
        <begin position="52"/>
        <end position="108"/>
    </location>
</feature>
<dbReference type="PANTHER" id="PTHR11455">
    <property type="entry name" value="CRYPTOCHROME"/>
    <property type="match status" value="1"/>
</dbReference>
<dbReference type="GO" id="GO:0032922">
    <property type="term" value="P:circadian regulation of gene expression"/>
    <property type="evidence" value="ECO:0007669"/>
    <property type="project" value="TreeGrafter"/>
</dbReference>
<keyword evidence="4" id="KW-0274">FAD</keyword>
<dbReference type="EMBL" id="UYRU01048645">
    <property type="protein sequence ID" value="VDN10197.1"/>
    <property type="molecule type" value="Genomic_DNA"/>
</dbReference>
<dbReference type="AlphaFoldDB" id="A0A3P7LE87"/>
<comment type="similarity">
    <text evidence="2">Belongs to the DNA photolyase class-1 family.</text>
</comment>
<evidence type="ECO:0000256" key="4">
    <source>
        <dbReference type="ARBA" id="ARBA00022827"/>
    </source>
</evidence>
<name>A0A3P7LE87_DIBLA</name>
<proteinExistence type="inferred from homology"/>
<accession>A0A3P7LE87</accession>
<evidence type="ECO:0000256" key="1">
    <source>
        <dbReference type="ARBA" id="ARBA00001974"/>
    </source>
</evidence>
<feature type="compositionally biased region" description="Low complexity" evidence="5">
    <location>
        <begin position="55"/>
        <end position="69"/>
    </location>
</feature>
<dbReference type="SUPFAM" id="SSF48173">
    <property type="entry name" value="Cryptochrome/photolyase FAD-binding domain"/>
    <property type="match status" value="1"/>
</dbReference>
<evidence type="ECO:0000313" key="8">
    <source>
        <dbReference type="Proteomes" id="UP000281553"/>
    </source>
</evidence>
<comment type="cofactor">
    <cofactor evidence="1">
        <name>FAD</name>
        <dbReference type="ChEBI" id="CHEBI:57692"/>
    </cofactor>
</comment>
<dbReference type="InterPro" id="IPR005101">
    <property type="entry name" value="Cryptochr/Photolyase_FAD-bd"/>
</dbReference>
<evidence type="ECO:0000256" key="3">
    <source>
        <dbReference type="ARBA" id="ARBA00022630"/>
    </source>
</evidence>
<dbReference type="GO" id="GO:0005737">
    <property type="term" value="C:cytoplasm"/>
    <property type="evidence" value="ECO:0007669"/>
    <property type="project" value="TreeGrafter"/>
</dbReference>
<evidence type="ECO:0000256" key="2">
    <source>
        <dbReference type="ARBA" id="ARBA00005862"/>
    </source>
</evidence>
<feature type="domain" description="Cryptochrome/DNA photolyase FAD-binding" evidence="6">
    <location>
        <begin position="1"/>
        <end position="47"/>
    </location>
</feature>
<evidence type="ECO:0000313" key="7">
    <source>
        <dbReference type="EMBL" id="VDN10197.1"/>
    </source>
</evidence>
<organism evidence="7 8">
    <name type="scientific">Dibothriocephalus latus</name>
    <name type="common">Fish tapeworm</name>
    <name type="synonym">Diphyllobothrium latum</name>
    <dbReference type="NCBI Taxonomy" id="60516"/>
    <lineage>
        <taxon>Eukaryota</taxon>
        <taxon>Metazoa</taxon>
        <taxon>Spiralia</taxon>
        <taxon>Lophotrochozoa</taxon>
        <taxon>Platyhelminthes</taxon>
        <taxon>Cestoda</taxon>
        <taxon>Eucestoda</taxon>
        <taxon>Diphyllobothriidea</taxon>
        <taxon>Diphyllobothriidae</taxon>
        <taxon>Dibothriocephalus</taxon>
    </lineage>
</organism>
<dbReference type="GO" id="GO:0003677">
    <property type="term" value="F:DNA binding"/>
    <property type="evidence" value="ECO:0007669"/>
    <property type="project" value="TreeGrafter"/>
</dbReference>
<dbReference type="PANTHER" id="PTHR11455:SF9">
    <property type="entry name" value="CRYPTOCHROME CIRCADIAN CLOCK 5 ISOFORM X1"/>
    <property type="match status" value="1"/>
</dbReference>
<dbReference type="InterPro" id="IPR036134">
    <property type="entry name" value="Crypto/Photolyase_FAD-like_sf"/>
</dbReference>
<dbReference type="GO" id="GO:0043153">
    <property type="term" value="P:entrainment of circadian clock by photoperiod"/>
    <property type="evidence" value="ECO:0007669"/>
    <property type="project" value="TreeGrafter"/>
</dbReference>
<dbReference type="InterPro" id="IPR002081">
    <property type="entry name" value="Cryptochrome/DNA_photolyase_1"/>
</dbReference>
<gene>
    <name evidence="7" type="ORF">DILT_LOCUS6028</name>
</gene>
<dbReference type="GO" id="GO:0005634">
    <property type="term" value="C:nucleus"/>
    <property type="evidence" value="ECO:0007669"/>
    <property type="project" value="TreeGrafter"/>
</dbReference>